<gene>
    <name evidence="1" type="ORF">ACFSX3_06035</name>
</gene>
<comment type="caution">
    <text evidence="1">The sequence shown here is derived from an EMBL/GenBank/DDBJ whole genome shotgun (WGS) entry which is preliminary data.</text>
</comment>
<dbReference type="Proteomes" id="UP001597448">
    <property type="component" value="Unassembled WGS sequence"/>
</dbReference>
<evidence type="ECO:0000313" key="1">
    <source>
        <dbReference type="EMBL" id="MFD2409418.1"/>
    </source>
</evidence>
<sequence>FSKKTKRYFGAVGLFLSKSSLRRIFRYFYFRIKPNTLAGAKARGPNIGEKPNTLVRAEARGPNIGVFVPVPVFS</sequence>
<protein>
    <submittedName>
        <fullName evidence="1">Uncharacterized protein</fullName>
    </submittedName>
</protein>
<reference evidence="2" key="1">
    <citation type="journal article" date="2019" name="Int. J. Syst. Evol. Microbiol.">
        <title>The Global Catalogue of Microorganisms (GCM) 10K type strain sequencing project: providing services to taxonomists for standard genome sequencing and annotation.</title>
        <authorList>
            <consortium name="The Broad Institute Genomics Platform"/>
            <consortium name="The Broad Institute Genome Sequencing Center for Infectious Disease"/>
            <person name="Wu L."/>
            <person name="Ma J."/>
        </authorList>
    </citation>
    <scope>NUCLEOTIDE SEQUENCE [LARGE SCALE GENOMIC DNA]</scope>
    <source>
        <strain evidence="2">CCM 8725</strain>
    </source>
</reference>
<accession>A0ABW5F2Y6</accession>
<name>A0ABW5F2Y6_9BACL</name>
<proteinExistence type="predicted"/>
<feature type="non-terminal residue" evidence="1">
    <location>
        <position position="1"/>
    </location>
</feature>
<dbReference type="EMBL" id="JBHUKY010000014">
    <property type="protein sequence ID" value="MFD2409418.1"/>
    <property type="molecule type" value="Genomic_DNA"/>
</dbReference>
<keyword evidence="2" id="KW-1185">Reference proteome</keyword>
<dbReference type="RefSeq" id="WP_379312711.1">
    <property type="nucleotide sequence ID" value="NZ_JBHUKY010000014.1"/>
</dbReference>
<evidence type="ECO:0000313" key="2">
    <source>
        <dbReference type="Proteomes" id="UP001597448"/>
    </source>
</evidence>
<organism evidence="1 2">
    <name type="scientific">Paenibacillus rhizoplanae</name>
    <dbReference type="NCBI Taxonomy" id="1917181"/>
    <lineage>
        <taxon>Bacteria</taxon>
        <taxon>Bacillati</taxon>
        <taxon>Bacillota</taxon>
        <taxon>Bacilli</taxon>
        <taxon>Bacillales</taxon>
        <taxon>Paenibacillaceae</taxon>
        <taxon>Paenibacillus</taxon>
    </lineage>
</organism>